<reference evidence="5 6" key="1">
    <citation type="submission" date="2023-06" db="EMBL/GenBank/DDBJ databases">
        <title>Novel species in genus Planococcus.</title>
        <authorList>
            <person name="Ning S."/>
        </authorList>
    </citation>
    <scope>NUCLEOTIDE SEQUENCE [LARGE SCALE GENOMIC DNA]</scope>
    <source>
        <strain evidence="5 6">N064</strain>
    </source>
</reference>
<dbReference type="Pfam" id="PF01212">
    <property type="entry name" value="Beta_elim_lyase"/>
    <property type="match status" value="1"/>
</dbReference>
<dbReference type="InterPro" id="IPR015422">
    <property type="entry name" value="PyrdxlP-dep_Trfase_small"/>
</dbReference>
<gene>
    <name evidence="5" type="ORF">QWY15_16610</name>
</gene>
<dbReference type="PANTHER" id="PTHR48097:SF5">
    <property type="entry name" value="LOW SPECIFICITY L-THREONINE ALDOLASE"/>
    <property type="match status" value="1"/>
</dbReference>
<dbReference type="CDD" id="cd06502">
    <property type="entry name" value="TA_like"/>
    <property type="match status" value="1"/>
</dbReference>
<dbReference type="InterPro" id="IPR015421">
    <property type="entry name" value="PyrdxlP-dep_Trfase_major"/>
</dbReference>
<keyword evidence="6" id="KW-1185">Reference proteome</keyword>
<comment type="cofactor">
    <cofactor evidence="1">
        <name>pyridoxal 5'-phosphate</name>
        <dbReference type="ChEBI" id="CHEBI:597326"/>
    </cofactor>
</comment>
<evidence type="ECO:0000259" key="4">
    <source>
        <dbReference type="Pfam" id="PF01212"/>
    </source>
</evidence>
<evidence type="ECO:0000313" key="6">
    <source>
        <dbReference type="Proteomes" id="UP001172054"/>
    </source>
</evidence>
<evidence type="ECO:0000256" key="3">
    <source>
        <dbReference type="ARBA" id="ARBA00022898"/>
    </source>
</evidence>
<evidence type="ECO:0000256" key="2">
    <source>
        <dbReference type="ARBA" id="ARBA00006966"/>
    </source>
</evidence>
<comment type="caution">
    <text evidence="5">The sequence shown here is derived from an EMBL/GenBank/DDBJ whole genome shotgun (WGS) entry which is preliminary data.</text>
</comment>
<evidence type="ECO:0000256" key="1">
    <source>
        <dbReference type="ARBA" id="ARBA00001933"/>
    </source>
</evidence>
<dbReference type="SUPFAM" id="SSF53383">
    <property type="entry name" value="PLP-dependent transferases"/>
    <property type="match status" value="1"/>
</dbReference>
<dbReference type="RefSeq" id="WP_301727049.1">
    <property type="nucleotide sequence ID" value="NZ_JAUJWW010000008.1"/>
</dbReference>
<dbReference type="EMBL" id="JAUJWW010000008">
    <property type="protein sequence ID" value="MDN7228895.1"/>
    <property type="molecule type" value="Genomic_DNA"/>
</dbReference>
<protein>
    <submittedName>
        <fullName evidence="5">Low specificity L-threonine aldolase</fullName>
    </submittedName>
</protein>
<dbReference type="InterPro" id="IPR015424">
    <property type="entry name" value="PyrdxlP-dep_Trfase"/>
</dbReference>
<comment type="similarity">
    <text evidence="2">Belongs to the threonine aldolase family.</text>
</comment>
<proteinExistence type="inferred from homology"/>
<dbReference type="Gene3D" id="3.90.1150.10">
    <property type="entry name" value="Aspartate Aminotransferase, domain 1"/>
    <property type="match status" value="1"/>
</dbReference>
<organism evidence="5 6">
    <name type="scientific">Planococcus liqunii</name>
    <dbReference type="NCBI Taxonomy" id="3058394"/>
    <lineage>
        <taxon>Bacteria</taxon>
        <taxon>Bacillati</taxon>
        <taxon>Bacillota</taxon>
        <taxon>Bacilli</taxon>
        <taxon>Bacillales</taxon>
        <taxon>Caryophanaceae</taxon>
        <taxon>Planococcus</taxon>
    </lineage>
</organism>
<dbReference type="Proteomes" id="UP001172054">
    <property type="component" value="Unassembled WGS sequence"/>
</dbReference>
<dbReference type="PANTHER" id="PTHR48097">
    <property type="entry name" value="L-THREONINE ALDOLASE-RELATED"/>
    <property type="match status" value="1"/>
</dbReference>
<evidence type="ECO:0000313" key="5">
    <source>
        <dbReference type="EMBL" id="MDN7228895.1"/>
    </source>
</evidence>
<name>A0ABT8MW10_9BACL</name>
<dbReference type="InterPro" id="IPR001597">
    <property type="entry name" value="ArAA_b-elim_lyase/Thr_aldolase"/>
</dbReference>
<accession>A0ABT8MW10</accession>
<feature type="domain" description="Aromatic amino acid beta-eliminating lyase/threonine aldolase" evidence="4">
    <location>
        <begin position="6"/>
        <end position="291"/>
    </location>
</feature>
<dbReference type="Gene3D" id="3.40.640.10">
    <property type="entry name" value="Type I PLP-dependent aspartate aminotransferase-like (Major domain)"/>
    <property type="match status" value="1"/>
</dbReference>
<sequence length="350" mass="38111">MTLKMFASDNNSGIHPAILEAIAEANSGHAPAYGADSYTADAIRKFKEHFGEECEVLFVFNGTGANVTGLKAMVRSHQAIICTNGAHIHADEGGAAEGFIGGKLLTVPSLDGKLTIEGIAEQLHHIGNQQRSQPKAVSISQCTELGTVYTIEEIKAITSFAHANGLYVHMDGARLSNAAAYLGCTFKEMTVDAGVDMLAFGGTKNGLMLGEAVVCFNKALASELTYIRKQGMQLGSKMRFIATQFERLLTDDLWLENARHANRMAQLLADGLQKFPDTALTQPVESNAVFISLPIEQIGQLQKTYAFALWNSAINEIRLVTSFDTTEEDIHEFLSHIEKPIPKHKNHFSD</sequence>
<keyword evidence="3" id="KW-0663">Pyridoxal phosphate</keyword>